<dbReference type="Proteomes" id="UP000708208">
    <property type="component" value="Unassembled WGS sequence"/>
</dbReference>
<dbReference type="AlphaFoldDB" id="A0A8J2NXA5"/>
<accession>A0A8J2NXA5</accession>
<organism evidence="1 2">
    <name type="scientific">Allacma fusca</name>
    <dbReference type="NCBI Taxonomy" id="39272"/>
    <lineage>
        <taxon>Eukaryota</taxon>
        <taxon>Metazoa</taxon>
        <taxon>Ecdysozoa</taxon>
        <taxon>Arthropoda</taxon>
        <taxon>Hexapoda</taxon>
        <taxon>Collembola</taxon>
        <taxon>Symphypleona</taxon>
        <taxon>Sminthuridae</taxon>
        <taxon>Allacma</taxon>
    </lineage>
</organism>
<comment type="caution">
    <text evidence="1">The sequence shown here is derived from an EMBL/GenBank/DDBJ whole genome shotgun (WGS) entry which is preliminary data.</text>
</comment>
<dbReference type="EMBL" id="CAJVCH010049071">
    <property type="protein sequence ID" value="CAG7717844.1"/>
    <property type="molecule type" value="Genomic_DNA"/>
</dbReference>
<sequence>MTKFILEWVALVFEGNSDYNSLWFSWTVHGRLCNSLHSVVATDHQTGEINTAGENPRFSKNGKLDPRNFLPSEHEHFEAIRETEPRVISQCTKTLCMSR</sequence>
<keyword evidence="2" id="KW-1185">Reference proteome</keyword>
<reference evidence="1" key="1">
    <citation type="submission" date="2021-06" db="EMBL/GenBank/DDBJ databases">
        <authorList>
            <person name="Hodson N. C."/>
            <person name="Mongue J. A."/>
            <person name="Jaron S. K."/>
        </authorList>
    </citation>
    <scope>NUCLEOTIDE SEQUENCE</scope>
</reference>
<evidence type="ECO:0000313" key="1">
    <source>
        <dbReference type="EMBL" id="CAG7717844.1"/>
    </source>
</evidence>
<evidence type="ECO:0000313" key="2">
    <source>
        <dbReference type="Proteomes" id="UP000708208"/>
    </source>
</evidence>
<gene>
    <name evidence="1" type="ORF">AFUS01_LOCUS7281</name>
</gene>
<protein>
    <submittedName>
        <fullName evidence="1">Uncharacterized protein</fullName>
    </submittedName>
</protein>
<name>A0A8J2NXA5_9HEXA</name>
<proteinExistence type="predicted"/>